<dbReference type="PIRSF" id="PIRSF016578">
    <property type="entry name" value="HsaA"/>
    <property type="match status" value="1"/>
</dbReference>
<protein>
    <recommendedName>
        <fullName evidence="1">Acyl-CoA dehydrogenase/oxidase N-terminal domain-containing protein</fullName>
    </recommendedName>
</protein>
<comment type="caution">
    <text evidence="2">The sequence shown here is derived from an EMBL/GenBank/DDBJ whole genome shotgun (WGS) entry which is preliminary data.</text>
</comment>
<dbReference type="Proteomes" id="UP000659904">
    <property type="component" value="Unassembled WGS sequence"/>
</dbReference>
<dbReference type="InterPro" id="IPR009100">
    <property type="entry name" value="AcylCoA_DH/oxidase_NM_dom_sf"/>
</dbReference>
<dbReference type="Gene3D" id="1.10.540.10">
    <property type="entry name" value="Acyl-CoA dehydrogenase/oxidase, N-terminal domain"/>
    <property type="match status" value="1"/>
</dbReference>
<evidence type="ECO:0000313" key="2">
    <source>
        <dbReference type="EMBL" id="GIF97342.1"/>
    </source>
</evidence>
<organism evidence="2 3">
    <name type="scientific">Catellatospora citrea</name>
    <dbReference type="NCBI Taxonomy" id="53366"/>
    <lineage>
        <taxon>Bacteria</taxon>
        <taxon>Bacillati</taxon>
        <taxon>Actinomycetota</taxon>
        <taxon>Actinomycetes</taxon>
        <taxon>Micromonosporales</taxon>
        <taxon>Micromonosporaceae</taxon>
        <taxon>Catellatospora</taxon>
    </lineage>
</organism>
<dbReference type="InterPro" id="IPR037069">
    <property type="entry name" value="AcylCoA_DH/ox_N_sf"/>
</dbReference>
<dbReference type="PANTHER" id="PTHR43884">
    <property type="entry name" value="ACYL-COA DEHYDROGENASE"/>
    <property type="match status" value="1"/>
</dbReference>
<keyword evidence="3" id="KW-1185">Reference proteome</keyword>
<dbReference type="InterPro" id="IPR046373">
    <property type="entry name" value="Acyl-CoA_Oxase/DH_mid-dom_sf"/>
</dbReference>
<dbReference type="Pfam" id="PF02771">
    <property type="entry name" value="Acyl-CoA_dh_N"/>
    <property type="match status" value="1"/>
</dbReference>
<dbReference type="AlphaFoldDB" id="A0A8J3KCW5"/>
<dbReference type="EMBL" id="BONH01000008">
    <property type="protein sequence ID" value="GIF97342.1"/>
    <property type="molecule type" value="Genomic_DNA"/>
</dbReference>
<evidence type="ECO:0000259" key="1">
    <source>
        <dbReference type="Pfam" id="PF02771"/>
    </source>
</evidence>
<dbReference type="SUPFAM" id="SSF56645">
    <property type="entry name" value="Acyl-CoA dehydrogenase NM domain-like"/>
    <property type="match status" value="1"/>
</dbReference>
<gene>
    <name evidence="2" type="ORF">Cci01nite_24360</name>
</gene>
<name>A0A8J3KCW5_9ACTN</name>
<reference evidence="2 3" key="1">
    <citation type="submission" date="2021-01" db="EMBL/GenBank/DDBJ databases">
        <title>Whole genome shotgun sequence of Catellatospora citrea NBRC 14495.</title>
        <authorList>
            <person name="Komaki H."/>
            <person name="Tamura T."/>
        </authorList>
    </citation>
    <scope>NUCLEOTIDE SEQUENCE [LARGE SCALE GENOMIC DNA]</scope>
    <source>
        <strain evidence="2 3">NBRC 14495</strain>
    </source>
</reference>
<feature type="domain" description="Acyl-CoA dehydrogenase/oxidase N-terminal" evidence="1">
    <location>
        <begin position="31"/>
        <end position="136"/>
    </location>
</feature>
<sequence length="360" mass="37892">MPFLTLWAAELEVSRDVGCGGENVRMADAGRFRARAQEIADEVLFPAALAVDAADRVPAGQLDLLAAEGFYGVAAPPEAGGFGMDLPLAAALLESLASGCLSTAFVWLQHHGPVMAAAHSDRPGIRATWLEPLAQGVRRAGIALAGLRSPTAPMRVRAVDGGYLLDGVVPWVTGWSMIDTLYTAARDEHDDVHFLFVDAVDAPTLATTPLELVAVQASRTVDVRFDGHFVPADRLADVQAYGKWSSSDASGSALNGFLALGVVNRCCRLLGPSPLDAELATTRAALLAADADAVPAARAAASDLVLRATAQLAVQTGARAVLRDDHAQRLLREAAFLLVFGNRPAIRDALLTRLRPGAPR</sequence>
<dbReference type="PANTHER" id="PTHR43884:SF12">
    <property type="entry name" value="ISOVALERYL-COA DEHYDROGENASE, MITOCHONDRIAL-RELATED"/>
    <property type="match status" value="1"/>
</dbReference>
<dbReference type="Gene3D" id="2.40.110.10">
    <property type="entry name" value="Butyryl-CoA Dehydrogenase, subunit A, domain 2"/>
    <property type="match status" value="1"/>
</dbReference>
<evidence type="ECO:0000313" key="3">
    <source>
        <dbReference type="Proteomes" id="UP000659904"/>
    </source>
</evidence>
<dbReference type="GO" id="GO:0003995">
    <property type="term" value="F:acyl-CoA dehydrogenase activity"/>
    <property type="evidence" value="ECO:0007669"/>
    <property type="project" value="TreeGrafter"/>
</dbReference>
<accession>A0A8J3KCW5</accession>
<dbReference type="InterPro" id="IPR013786">
    <property type="entry name" value="AcylCoA_DH/ox_N"/>
</dbReference>
<proteinExistence type="predicted"/>
<dbReference type="GO" id="GO:0050660">
    <property type="term" value="F:flavin adenine dinucleotide binding"/>
    <property type="evidence" value="ECO:0007669"/>
    <property type="project" value="InterPro"/>
</dbReference>